<name>A0A9E7GCG9_9LILI</name>
<feature type="compositionally biased region" description="Low complexity" evidence="1">
    <location>
        <begin position="1"/>
        <end position="21"/>
    </location>
</feature>
<dbReference type="AlphaFoldDB" id="A0A9E7GCG9"/>
<evidence type="ECO:0000313" key="3">
    <source>
        <dbReference type="Proteomes" id="UP001055439"/>
    </source>
</evidence>
<dbReference type="EMBL" id="CP097508">
    <property type="protein sequence ID" value="URE11880.1"/>
    <property type="molecule type" value="Genomic_DNA"/>
</dbReference>
<gene>
    <name evidence="2" type="ORF">MUK42_22126</name>
</gene>
<reference evidence="2" key="1">
    <citation type="submission" date="2022-05" db="EMBL/GenBank/DDBJ databases">
        <title>The Musa troglodytarum L. genome provides insights into the mechanism of non-climacteric behaviour and enrichment of carotenoids.</title>
        <authorList>
            <person name="Wang J."/>
        </authorList>
    </citation>
    <scope>NUCLEOTIDE SEQUENCE</scope>
    <source>
        <tissue evidence="2">Leaf</tissue>
    </source>
</reference>
<feature type="region of interest" description="Disordered" evidence="1">
    <location>
        <begin position="60"/>
        <end position="86"/>
    </location>
</feature>
<organism evidence="2 3">
    <name type="scientific">Musa troglodytarum</name>
    <name type="common">fe'i banana</name>
    <dbReference type="NCBI Taxonomy" id="320322"/>
    <lineage>
        <taxon>Eukaryota</taxon>
        <taxon>Viridiplantae</taxon>
        <taxon>Streptophyta</taxon>
        <taxon>Embryophyta</taxon>
        <taxon>Tracheophyta</taxon>
        <taxon>Spermatophyta</taxon>
        <taxon>Magnoliopsida</taxon>
        <taxon>Liliopsida</taxon>
        <taxon>Zingiberales</taxon>
        <taxon>Musaceae</taxon>
        <taxon>Musa</taxon>
    </lineage>
</organism>
<feature type="region of interest" description="Disordered" evidence="1">
    <location>
        <begin position="1"/>
        <end position="23"/>
    </location>
</feature>
<dbReference type="Proteomes" id="UP001055439">
    <property type="component" value="Chromosome 6"/>
</dbReference>
<keyword evidence="3" id="KW-1185">Reference proteome</keyword>
<sequence>MTTAAAAEGADNSSGNSGSCGQQRLKLRTTATTVVEALQGIHWWRRNLRFTTSTVEGTAHGATMEGSYGDRRTHPSMTKEGPVLQAREKREQLRKSRMILEMSLLKLDDALMLFHDFKRQVV</sequence>
<accession>A0A9E7GCG9</accession>
<protein>
    <submittedName>
        <fullName evidence="2">Uncharacterized protein</fullName>
    </submittedName>
</protein>
<proteinExistence type="predicted"/>
<evidence type="ECO:0000256" key="1">
    <source>
        <dbReference type="SAM" id="MobiDB-lite"/>
    </source>
</evidence>
<evidence type="ECO:0000313" key="2">
    <source>
        <dbReference type="EMBL" id="URE11880.1"/>
    </source>
</evidence>